<dbReference type="RefSeq" id="WP_016209885.1">
    <property type="nucleotide sequence ID" value="NZ_CP012413.1"/>
</dbReference>
<dbReference type="SUPFAM" id="SSF46894">
    <property type="entry name" value="C-terminal effector domain of the bipartite response regulators"/>
    <property type="match status" value="1"/>
</dbReference>
<dbReference type="InterPro" id="IPR036388">
    <property type="entry name" value="WH-like_DNA-bd_sf"/>
</dbReference>
<evidence type="ECO:0000313" key="12">
    <source>
        <dbReference type="EMBL" id="ALB23322.1"/>
    </source>
</evidence>
<feature type="modified residue" description="4-aspartylphosphate" evidence="8">
    <location>
        <position position="55"/>
    </location>
</feature>
<dbReference type="GeneID" id="66740414"/>
<dbReference type="Gene3D" id="3.40.50.2300">
    <property type="match status" value="1"/>
</dbReference>
<dbReference type="InterPro" id="IPR039420">
    <property type="entry name" value="WalR-like"/>
</dbReference>
<evidence type="ECO:0000256" key="8">
    <source>
        <dbReference type="PROSITE-ProRule" id="PRU00169"/>
    </source>
</evidence>
<evidence type="ECO:0000256" key="6">
    <source>
        <dbReference type="ARBA" id="ARBA00023125"/>
    </source>
</evidence>
<dbReference type="EMBL" id="CP012508">
    <property type="protein sequence ID" value="ALB23322.1"/>
    <property type="molecule type" value="Genomic_DNA"/>
</dbReference>
<dbReference type="InterPro" id="IPR058124">
    <property type="entry name" value="CpxR-like_REC"/>
</dbReference>
<dbReference type="GO" id="GO:0032993">
    <property type="term" value="C:protein-DNA complex"/>
    <property type="evidence" value="ECO:0007669"/>
    <property type="project" value="TreeGrafter"/>
</dbReference>
<dbReference type="CDD" id="cd17623">
    <property type="entry name" value="REC_OmpR_CpxR"/>
    <property type="match status" value="1"/>
</dbReference>
<dbReference type="SUPFAM" id="SSF52172">
    <property type="entry name" value="CheY-like"/>
    <property type="match status" value="1"/>
</dbReference>
<name>A0A095BCZ2_PISSA</name>
<dbReference type="FunFam" id="3.40.50.2300:FF:000001">
    <property type="entry name" value="DNA-binding response regulator PhoB"/>
    <property type="match status" value="1"/>
</dbReference>
<dbReference type="InterPro" id="IPR001867">
    <property type="entry name" value="OmpR/PhoB-type_DNA-bd"/>
</dbReference>
<dbReference type="GO" id="GO:0006355">
    <property type="term" value="P:regulation of DNA-templated transcription"/>
    <property type="evidence" value="ECO:0007669"/>
    <property type="project" value="InterPro"/>
</dbReference>
<accession>A0A095BCZ2</accession>
<protein>
    <submittedName>
        <fullName evidence="13">Transcriptional regulatory protein OmpR</fullName>
    </submittedName>
    <submittedName>
        <fullName evidence="12">Two-component transcriptional regulatory family protein</fullName>
    </submittedName>
</protein>
<organism evidence="12 14">
    <name type="scientific">Piscirickettsia salmonis</name>
    <dbReference type="NCBI Taxonomy" id="1238"/>
    <lineage>
        <taxon>Bacteria</taxon>
        <taxon>Pseudomonadati</taxon>
        <taxon>Pseudomonadota</taxon>
        <taxon>Gammaproteobacteria</taxon>
        <taxon>Thiotrichales</taxon>
        <taxon>Piscirickettsiaceae</taxon>
        <taxon>Piscirickettsia</taxon>
    </lineage>
</organism>
<evidence type="ECO:0000256" key="3">
    <source>
        <dbReference type="ARBA" id="ARBA00022553"/>
    </source>
</evidence>
<evidence type="ECO:0000256" key="4">
    <source>
        <dbReference type="ARBA" id="ARBA00023012"/>
    </source>
</evidence>
<dbReference type="Gene3D" id="6.10.250.690">
    <property type="match status" value="1"/>
</dbReference>
<dbReference type="InterPro" id="IPR016032">
    <property type="entry name" value="Sig_transdc_resp-reg_C-effctor"/>
</dbReference>
<evidence type="ECO:0000259" key="10">
    <source>
        <dbReference type="PROSITE" id="PS50110"/>
    </source>
</evidence>
<dbReference type="OrthoDB" id="9802426at2"/>
<dbReference type="PANTHER" id="PTHR48111:SF39">
    <property type="entry name" value="TRANSCRIPTIONAL REGULATORY PROTEIN CPXR"/>
    <property type="match status" value="1"/>
</dbReference>
<dbReference type="GO" id="GO:0005829">
    <property type="term" value="C:cytosol"/>
    <property type="evidence" value="ECO:0007669"/>
    <property type="project" value="TreeGrafter"/>
</dbReference>
<dbReference type="PROSITE" id="PS50110">
    <property type="entry name" value="RESPONSE_REGULATORY"/>
    <property type="match status" value="1"/>
</dbReference>
<dbReference type="GO" id="GO:0000976">
    <property type="term" value="F:transcription cis-regulatory region binding"/>
    <property type="evidence" value="ECO:0007669"/>
    <property type="project" value="TreeGrafter"/>
</dbReference>
<keyword evidence="2" id="KW-0963">Cytoplasm</keyword>
<dbReference type="SMART" id="SM00862">
    <property type="entry name" value="Trans_reg_C"/>
    <property type="match status" value="1"/>
</dbReference>
<dbReference type="InterPro" id="IPR001789">
    <property type="entry name" value="Sig_transdc_resp-reg_receiver"/>
</dbReference>
<keyword evidence="3 8" id="KW-0597">Phosphoprotein</keyword>
<reference evidence="12 14" key="1">
    <citation type="journal article" date="2014" name="Genome Announc.">
        <title>Comparative Genome Analysis of Two Isolates of the Fish Pathogen Piscirickettsia salmonis from Different Hosts Reveals Major Differences in Virulence-Associated Secretion Systems.</title>
        <authorList>
            <person name="Bohle H."/>
            <person name="Henriquez P."/>
            <person name="Grothusen H."/>
            <person name="Navas E."/>
            <person name="Sandoval A."/>
            <person name="Bustamante F."/>
            <person name="Bustos P."/>
            <person name="Mancilla M."/>
        </authorList>
    </citation>
    <scope>NUCLEOTIDE SEQUENCE [LARGE SCALE GENOMIC DNA]</scope>
    <source>
        <strain evidence="14">B1-32597</strain>
        <strain evidence="12">PM32597B1</strain>
    </source>
</reference>
<sequence>MSKNANVLLIDDDLELCELLIRYLTVEEFNVKAVHHGDEALSQLQAQHYDVAVLDVMLPGQSGFDVLKEMRKQQIETPVLMLTARGEEVDRIVGLELGADDYLPKPCNPRELVARLRAVLRRTTAKPIDHNKKDEDKITVGELELDAASCSVFCLGEKVTVTATEYRILEILLRSCGRVVSKDALSKQVLGRPIEVFDRSLDVHLSNLRKKLSSAGLNDARITTVRGMGYRCDVINS</sequence>
<feature type="DNA-binding region" description="OmpR/PhoB-type" evidence="9">
    <location>
        <begin position="135"/>
        <end position="234"/>
    </location>
</feature>
<dbReference type="EMBL" id="CP038908">
    <property type="protein sequence ID" value="QGO06527.1"/>
    <property type="molecule type" value="Genomic_DNA"/>
</dbReference>
<dbReference type="InterPro" id="IPR011006">
    <property type="entry name" value="CheY-like_superfamily"/>
</dbReference>
<dbReference type="Pfam" id="PF00072">
    <property type="entry name" value="Response_reg"/>
    <property type="match status" value="1"/>
</dbReference>
<dbReference type="CDD" id="cd00383">
    <property type="entry name" value="trans_reg_C"/>
    <property type="match status" value="1"/>
</dbReference>
<dbReference type="SMART" id="SM00448">
    <property type="entry name" value="REC"/>
    <property type="match status" value="1"/>
</dbReference>
<gene>
    <name evidence="13" type="primary">ompR_2</name>
    <name evidence="12" type="ORF">KU39_2142</name>
    <name evidence="13" type="ORF">Psal009_02442</name>
</gene>
<evidence type="ECO:0000256" key="9">
    <source>
        <dbReference type="PROSITE-ProRule" id="PRU01091"/>
    </source>
</evidence>
<evidence type="ECO:0000259" key="11">
    <source>
        <dbReference type="PROSITE" id="PS51755"/>
    </source>
</evidence>
<dbReference type="STRING" id="1238.AWJ11_10725"/>
<evidence type="ECO:0000313" key="13">
    <source>
        <dbReference type="EMBL" id="QGO06527.1"/>
    </source>
</evidence>
<evidence type="ECO:0000256" key="2">
    <source>
        <dbReference type="ARBA" id="ARBA00022490"/>
    </source>
</evidence>
<reference evidence="13 15" key="3">
    <citation type="submission" date="2019-04" db="EMBL/GenBank/DDBJ databases">
        <title>Complete genome sequencing of Piscirickettsia salmonis strain Psal-009.</title>
        <authorList>
            <person name="Schober I."/>
            <person name="Bunk B."/>
            <person name="Sproer C."/>
            <person name="Carril G.P."/>
            <person name="Riedel T."/>
            <person name="Flores-Herrera P.A."/>
            <person name="Nourdin-Galindo G."/>
            <person name="Marshall S.H."/>
            <person name="Overmann J."/>
        </authorList>
    </citation>
    <scope>NUCLEOTIDE SEQUENCE [LARGE SCALE GENOMIC DNA]</scope>
    <source>
        <strain evidence="13 15">Psal-009</strain>
    </source>
</reference>
<keyword evidence="5" id="KW-0805">Transcription regulation</keyword>
<feature type="domain" description="Response regulatory" evidence="10">
    <location>
        <begin position="6"/>
        <end position="120"/>
    </location>
</feature>
<dbReference type="Pfam" id="PF00486">
    <property type="entry name" value="Trans_reg_C"/>
    <property type="match status" value="1"/>
</dbReference>
<evidence type="ECO:0000313" key="15">
    <source>
        <dbReference type="Proteomes" id="UP000422232"/>
    </source>
</evidence>
<proteinExistence type="predicted"/>
<dbReference type="Gene3D" id="1.10.10.10">
    <property type="entry name" value="Winged helix-like DNA-binding domain superfamily/Winged helix DNA-binding domain"/>
    <property type="match status" value="1"/>
</dbReference>
<keyword evidence="4" id="KW-0902">Two-component regulatory system</keyword>
<dbReference type="Proteomes" id="UP000029558">
    <property type="component" value="Chromosome"/>
</dbReference>
<dbReference type="PROSITE" id="PS51755">
    <property type="entry name" value="OMPR_PHOB"/>
    <property type="match status" value="1"/>
</dbReference>
<evidence type="ECO:0000313" key="14">
    <source>
        <dbReference type="Proteomes" id="UP000029558"/>
    </source>
</evidence>
<keyword evidence="7" id="KW-0804">Transcription</keyword>
<evidence type="ECO:0000256" key="5">
    <source>
        <dbReference type="ARBA" id="ARBA00023015"/>
    </source>
</evidence>
<evidence type="ECO:0000256" key="7">
    <source>
        <dbReference type="ARBA" id="ARBA00023163"/>
    </source>
</evidence>
<dbReference type="Proteomes" id="UP000422232">
    <property type="component" value="Chromosome"/>
</dbReference>
<comment type="subcellular location">
    <subcellularLocation>
        <location evidence="1">Cytoplasm</location>
    </subcellularLocation>
</comment>
<feature type="domain" description="OmpR/PhoB-type" evidence="11">
    <location>
        <begin position="135"/>
        <end position="234"/>
    </location>
</feature>
<reference evidence="12" key="2">
    <citation type="submission" date="2015-08" db="EMBL/GenBank/DDBJ databases">
        <title>Complete genome sequence of Piscirickettsia salmonis strain PM32597B1.</title>
        <authorList>
            <person name="Bohle H."/>
            <person name="Henriquez P."/>
            <person name="Navas E."/>
            <person name="Grothusen H."/>
            <person name="Bustamante F."/>
            <person name="Bustos P."/>
            <person name="Bustos P."/>
            <person name="Mancilla M."/>
        </authorList>
    </citation>
    <scope>NUCLEOTIDE SEQUENCE</scope>
    <source>
        <strain evidence="12">PM32597B1</strain>
    </source>
</reference>
<dbReference type="GO" id="GO:0000156">
    <property type="term" value="F:phosphorelay response regulator activity"/>
    <property type="evidence" value="ECO:0007669"/>
    <property type="project" value="TreeGrafter"/>
</dbReference>
<dbReference type="AlphaFoldDB" id="A0A095BCZ2"/>
<keyword evidence="6 9" id="KW-0238">DNA-binding</keyword>
<dbReference type="PANTHER" id="PTHR48111">
    <property type="entry name" value="REGULATOR OF RPOS"/>
    <property type="match status" value="1"/>
</dbReference>
<keyword evidence="15" id="KW-1185">Reference proteome</keyword>
<evidence type="ECO:0000256" key="1">
    <source>
        <dbReference type="ARBA" id="ARBA00004496"/>
    </source>
</evidence>